<organism evidence="1 2">
    <name type="scientific">Linnemannia schmuckeri</name>
    <dbReference type="NCBI Taxonomy" id="64567"/>
    <lineage>
        <taxon>Eukaryota</taxon>
        <taxon>Fungi</taxon>
        <taxon>Fungi incertae sedis</taxon>
        <taxon>Mucoromycota</taxon>
        <taxon>Mortierellomycotina</taxon>
        <taxon>Mortierellomycetes</taxon>
        <taxon>Mortierellales</taxon>
        <taxon>Mortierellaceae</taxon>
        <taxon>Linnemannia</taxon>
    </lineage>
</organism>
<gene>
    <name evidence="1" type="ORF">BG015_001932</name>
</gene>
<evidence type="ECO:0000313" key="1">
    <source>
        <dbReference type="EMBL" id="KAF9139695.1"/>
    </source>
</evidence>
<name>A0A9P5RSL0_9FUNG</name>
<dbReference type="OrthoDB" id="2449199at2759"/>
<reference evidence="1" key="1">
    <citation type="journal article" date="2020" name="Fungal Divers.">
        <title>Resolving the Mortierellaceae phylogeny through synthesis of multi-gene phylogenetics and phylogenomics.</title>
        <authorList>
            <person name="Vandepol N."/>
            <person name="Liber J."/>
            <person name="Desiro A."/>
            <person name="Na H."/>
            <person name="Kennedy M."/>
            <person name="Barry K."/>
            <person name="Grigoriev I.V."/>
            <person name="Miller A.N."/>
            <person name="O'Donnell K."/>
            <person name="Stajich J.E."/>
            <person name="Bonito G."/>
        </authorList>
    </citation>
    <scope>NUCLEOTIDE SEQUENCE</scope>
    <source>
        <strain evidence="1">NRRL 6426</strain>
    </source>
</reference>
<sequence>MNELALEMGTTYNLINEDVSKEPHLMIREDSTIRDHRNEWFWGVNGNPSIWSLNGVRGCRVFALHGKSADTAWRYIEDHKDFNLQPNSYDTQ</sequence>
<feature type="non-terminal residue" evidence="1">
    <location>
        <position position="92"/>
    </location>
</feature>
<evidence type="ECO:0000313" key="2">
    <source>
        <dbReference type="Proteomes" id="UP000748756"/>
    </source>
</evidence>
<dbReference type="AlphaFoldDB" id="A0A9P5RSL0"/>
<keyword evidence="2" id="KW-1185">Reference proteome</keyword>
<comment type="caution">
    <text evidence="1">The sequence shown here is derived from an EMBL/GenBank/DDBJ whole genome shotgun (WGS) entry which is preliminary data.</text>
</comment>
<accession>A0A9P5RSL0</accession>
<dbReference type="Proteomes" id="UP000748756">
    <property type="component" value="Unassembled WGS sequence"/>
</dbReference>
<dbReference type="EMBL" id="JAAAUQ010001366">
    <property type="protein sequence ID" value="KAF9139695.1"/>
    <property type="molecule type" value="Genomic_DNA"/>
</dbReference>
<proteinExistence type="predicted"/>
<protein>
    <submittedName>
        <fullName evidence="1">Uncharacterized protein</fullName>
    </submittedName>
</protein>